<sequence length="132" mass="14304">LTDFLQTGYDLSLGEAETVQWFAVKYADTEPSTYAIFDTFEVPAGRAAHLSGPIAAALMENAPKLLSQAPEIGEVDILASIVDLKKGAGGDGRTAGLSVGLRVLFEAKEDKIQTVKEFLIVSYLSTVRRMYF</sequence>
<keyword evidence="2" id="KW-1185">Reference proteome</keyword>
<accession>A0A0D2LZP7</accession>
<gene>
    <name evidence="1" type="ORF">HYPSUDRAFT_147802</name>
</gene>
<dbReference type="Gene3D" id="3.30.70.100">
    <property type="match status" value="1"/>
</dbReference>
<feature type="non-terminal residue" evidence="1">
    <location>
        <position position="1"/>
    </location>
</feature>
<protein>
    <recommendedName>
        <fullName evidence="3">ABM domain-containing protein</fullName>
    </recommendedName>
</protein>
<dbReference type="Proteomes" id="UP000054270">
    <property type="component" value="Unassembled WGS sequence"/>
</dbReference>
<dbReference type="STRING" id="945553.A0A0D2LZP7"/>
<evidence type="ECO:0000313" key="2">
    <source>
        <dbReference type="Proteomes" id="UP000054270"/>
    </source>
</evidence>
<dbReference type="InterPro" id="IPR011008">
    <property type="entry name" value="Dimeric_a/b-barrel"/>
</dbReference>
<evidence type="ECO:0008006" key="3">
    <source>
        <dbReference type="Google" id="ProtNLM"/>
    </source>
</evidence>
<name>A0A0D2LZP7_HYPSF</name>
<evidence type="ECO:0000313" key="1">
    <source>
        <dbReference type="EMBL" id="KJA16398.1"/>
    </source>
</evidence>
<proteinExistence type="predicted"/>
<dbReference type="AlphaFoldDB" id="A0A0D2LZP7"/>
<dbReference type="EMBL" id="KN817622">
    <property type="protein sequence ID" value="KJA16398.1"/>
    <property type="molecule type" value="Genomic_DNA"/>
</dbReference>
<dbReference type="SUPFAM" id="SSF54909">
    <property type="entry name" value="Dimeric alpha+beta barrel"/>
    <property type="match status" value="1"/>
</dbReference>
<dbReference type="OMA" id="LSWHAAK"/>
<dbReference type="OrthoDB" id="3227035at2759"/>
<reference evidence="2" key="1">
    <citation type="submission" date="2014-04" db="EMBL/GenBank/DDBJ databases">
        <title>Evolutionary Origins and Diversification of the Mycorrhizal Mutualists.</title>
        <authorList>
            <consortium name="DOE Joint Genome Institute"/>
            <consortium name="Mycorrhizal Genomics Consortium"/>
            <person name="Kohler A."/>
            <person name="Kuo A."/>
            <person name="Nagy L.G."/>
            <person name="Floudas D."/>
            <person name="Copeland A."/>
            <person name="Barry K.W."/>
            <person name="Cichocki N."/>
            <person name="Veneault-Fourrey C."/>
            <person name="LaButti K."/>
            <person name="Lindquist E.A."/>
            <person name="Lipzen A."/>
            <person name="Lundell T."/>
            <person name="Morin E."/>
            <person name="Murat C."/>
            <person name="Riley R."/>
            <person name="Ohm R."/>
            <person name="Sun H."/>
            <person name="Tunlid A."/>
            <person name="Henrissat B."/>
            <person name="Grigoriev I.V."/>
            <person name="Hibbett D.S."/>
            <person name="Martin F."/>
        </authorList>
    </citation>
    <scope>NUCLEOTIDE SEQUENCE [LARGE SCALE GENOMIC DNA]</scope>
    <source>
        <strain evidence="2">FD-334 SS-4</strain>
    </source>
</reference>
<organism evidence="1 2">
    <name type="scientific">Hypholoma sublateritium (strain FD-334 SS-4)</name>
    <dbReference type="NCBI Taxonomy" id="945553"/>
    <lineage>
        <taxon>Eukaryota</taxon>
        <taxon>Fungi</taxon>
        <taxon>Dikarya</taxon>
        <taxon>Basidiomycota</taxon>
        <taxon>Agaricomycotina</taxon>
        <taxon>Agaricomycetes</taxon>
        <taxon>Agaricomycetidae</taxon>
        <taxon>Agaricales</taxon>
        <taxon>Agaricineae</taxon>
        <taxon>Strophariaceae</taxon>
        <taxon>Hypholoma</taxon>
    </lineage>
</organism>